<keyword evidence="6" id="KW-1185">Reference proteome</keyword>
<dbReference type="PANTHER" id="PTHR16305:SF35">
    <property type="entry name" value="TRANSCRIPTIONAL ACTIVATOR DOMAIN"/>
    <property type="match status" value="1"/>
</dbReference>
<dbReference type="OrthoDB" id="3796539at2"/>
<evidence type="ECO:0000313" key="5">
    <source>
        <dbReference type="EMBL" id="EKF22601.1"/>
    </source>
</evidence>
<evidence type="ECO:0000259" key="4">
    <source>
        <dbReference type="Pfam" id="PF13191"/>
    </source>
</evidence>
<dbReference type="PATRIC" id="fig|1122247.3.peg.3204"/>
<keyword evidence="1" id="KW-0547">Nucleotide-binding</keyword>
<dbReference type="Pfam" id="PF13191">
    <property type="entry name" value="AAA_16"/>
    <property type="match status" value="1"/>
</dbReference>
<accession>K5BET8</accession>
<gene>
    <name evidence="5" type="ORF">C731_3341</name>
</gene>
<dbReference type="STRING" id="1122247.GCA_000379865_04255"/>
<dbReference type="AlphaFoldDB" id="K5BET8"/>
<evidence type="ECO:0000256" key="1">
    <source>
        <dbReference type="ARBA" id="ARBA00022741"/>
    </source>
</evidence>
<protein>
    <submittedName>
        <fullName evidence="5">AAA ATPase domain protein</fullName>
    </submittedName>
</protein>
<keyword evidence="2" id="KW-0067">ATP-binding</keyword>
<dbReference type="PANTHER" id="PTHR16305">
    <property type="entry name" value="TESTICULAR SOLUBLE ADENYLYL CYCLASE"/>
    <property type="match status" value="1"/>
</dbReference>
<dbReference type="SUPFAM" id="SSF52540">
    <property type="entry name" value="P-loop containing nucleoside triphosphate hydrolases"/>
    <property type="match status" value="1"/>
</dbReference>
<dbReference type="RefSeq" id="WP_005629511.1">
    <property type="nucleotide sequence ID" value="NZ_AMRA01000095.1"/>
</dbReference>
<reference evidence="5 6" key="1">
    <citation type="journal article" date="2012" name="J. Bacteriol.">
        <title>Genome sequence of Mycobacterium hassiacum DSM 44199, a rare source of heat-stable mycobacterial proteins.</title>
        <authorList>
            <person name="Tiago I."/>
            <person name="Maranha A."/>
            <person name="Mendes V."/>
            <person name="Alarico S."/>
            <person name="Moynihan P.J."/>
            <person name="Clarke A.J."/>
            <person name="Macedo-Ribeiro S."/>
            <person name="Pereira P.J."/>
            <person name="Empadinhas N."/>
        </authorList>
    </citation>
    <scope>NUCLEOTIDE SEQUENCE [LARGE SCALE GENOMIC DNA]</scope>
    <source>
        <strain evidence="6">DSM 44199 / CIP 105218 / JCM 12690 / 3849</strain>
    </source>
</reference>
<dbReference type="SUPFAM" id="SSF48452">
    <property type="entry name" value="TPR-like"/>
    <property type="match status" value="1"/>
</dbReference>
<dbReference type="Gene3D" id="1.25.40.10">
    <property type="entry name" value="Tetratricopeptide repeat domain"/>
    <property type="match status" value="1"/>
</dbReference>
<evidence type="ECO:0000256" key="3">
    <source>
        <dbReference type="SAM" id="MobiDB-lite"/>
    </source>
</evidence>
<dbReference type="Proteomes" id="UP000006265">
    <property type="component" value="Unassembled WGS sequence"/>
</dbReference>
<dbReference type="eggNOG" id="COG2909">
    <property type="taxonomic scope" value="Bacteria"/>
</dbReference>
<dbReference type="InterPro" id="IPR041664">
    <property type="entry name" value="AAA_16"/>
</dbReference>
<evidence type="ECO:0000313" key="6">
    <source>
        <dbReference type="Proteomes" id="UP000006265"/>
    </source>
</evidence>
<name>K5BET8_MYCHD</name>
<feature type="compositionally biased region" description="Low complexity" evidence="3">
    <location>
        <begin position="861"/>
        <end position="881"/>
    </location>
</feature>
<sequence length="881" mass="95072">MTGNAATPAVLRTRPTVRRTVDSFLAAARRGPAALLIEGEAGIGKTALWSAILARAHGFRMLSARVTDAESVSAYTALADLLDVVDPAVWADLPDPQRHAVDQLLQHADLDAVTDQRAVAAAFLAVLERLADDGPVLVAIDDLQWLDPSSEHALAFTARRLVGPVGILGSVRTDADSAGITWLQLPRPDGLSRITLTPLTVNELHAAVTERLRKPLPPPAIGRIHEVSGGNPFYAIELARELDDRTLDAAAFADAELPRTLGEVVRSRLDGFAPQVHEALLAAACMAAPTVDAVARATGTDHDRLVESLETVESRGIITIDGNRIRFTHPLLSRGVYSQATPDERRDMRRRLADVVDEPERRARHLALAATRGDETTLRALDHAAESARMRGAPAAAAELLDLAIHLGGGTPQRRLMAAQHHFDAGDQERAAALLRETIDALPPGELRGAALTQLAAVRLHSTGFGPGIRLLLQARDEVGENSPARVQIQAMLAFSLFNIYEFAESLRMAHRAEADAERLSDPHLISIAVSLRVALEFLTGSGFDAESMQRAVALEDHHTHTPIVLRPSTQQAMLLASLGELDRAREELETIRLRCLQRGEEHDYVYVAGQVVLAALWSGDTATAELVSDDALECARQLGGDTAMFLANCAQVMAAAFTGRTEQVRRVAAEALELGRRIGTYRLTDRVIATLGFLEVSLGDHRAAVDTLAPLLRSFDPDTSPTELPGAAFLPDAIEALVQVGRPAEAEPLIAALERNGRRVDRPWMLAVAGRGRALVLAARGDLDAAAAAAREALQQHDRVAMPLERGRTLLVLGRIEQRLRRKESASAVLQEALGVFERLRRRCGPTAPAPSCRGPGWDPPAARSSPPRSGGWRSWPHPE</sequence>
<dbReference type="InterPro" id="IPR027417">
    <property type="entry name" value="P-loop_NTPase"/>
</dbReference>
<dbReference type="GO" id="GO:0005737">
    <property type="term" value="C:cytoplasm"/>
    <property type="evidence" value="ECO:0007669"/>
    <property type="project" value="TreeGrafter"/>
</dbReference>
<evidence type="ECO:0000256" key="2">
    <source>
        <dbReference type="ARBA" id="ARBA00022840"/>
    </source>
</evidence>
<dbReference type="EMBL" id="AMRA01000095">
    <property type="protein sequence ID" value="EKF22601.1"/>
    <property type="molecule type" value="Genomic_DNA"/>
</dbReference>
<dbReference type="GO" id="GO:0004016">
    <property type="term" value="F:adenylate cyclase activity"/>
    <property type="evidence" value="ECO:0007669"/>
    <property type="project" value="TreeGrafter"/>
</dbReference>
<comment type="caution">
    <text evidence="5">The sequence shown here is derived from an EMBL/GenBank/DDBJ whole genome shotgun (WGS) entry which is preliminary data.</text>
</comment>
<organism evidence="5 6">
    <name type="scientific">Mycolicibacterium hassiacum (strain DSM 44199 / CIP 105218 / JCM 12690 / 3849)</name>
    <name type="common">Mycobacterium hassiacum</name>
    <dbReference type="NCBI Taxonomy" id="1122247"/>
    <lineage>
        <taxon>Bacteria</taxon>
        <taxon>Bacillati</taxon>
        <taxon>Actinomycetota</taxon>
        <taxon>Actinomycetes</taxon>
        <taxon>Mycobacteriales</taxon>
        <taxon>Mycobacteriaceae</taxon>
        <taxon>Mycolicibacterium</taxon>
    </lineage>
</organism>
<feature type="domain" description="Orc1-like AAA ATPase" evidence="4">
    <location>
        <begin position="17"/>
        <end position="160"/>
    </location>
</feature>
<dbReference type="GO" id="GO:0005524">
    <property type="term" value="F:ATP binding"/>
    <property type="evidence" value="ECO:0007669"/>
    <property type="project" value="UniProtKB-KW"/>
</dbReference>
<feature type="region of interest" description="Disordered" evidence="3">
    <location>
        <begin position="846"/>
        <end position="881"/>
    </location>
</feature>
<dbReference type="InterPro" id="IPR011990">
    <property type="entry name" value="TPR-like_helical_dom_sf"/>
</dbReference>
<proteinExistence type="predicted"/>